<reference evidence="1 2" key="1">
    <citation type="submission" date="2019-06" db="EMBL/GenBank/DDBJ databases">
        <authorList>
            <person name="Li M."/>
        </authorList>
    </citation>
    <scope>NUCLEOTIDE SEQUENCE [LARGE SCALE GENOMIC DNA]</scope>
    <source>
        <strain evidence="1 2">BGMRC2036</strain>
    </source>
</reference>
<name>A0A506U6R2_9HYPH</name>
<gene>
    <name evidence="1" type="ORF">FJU08_12150</name>
</gene>
<dbReference type="RefSeq" id="WP_141149282.1">
    <property type="nucleotide sequence ID" value="NZ_VHLG01000007.1"/>
</dbReference>
<protein>
    <submittedName>
        <fullName evidence="1">Uncharacterized protein</fullName>
    </submittedName>
</protein>
<dbReference type="OrthoDB" id="8576080at2"/>
<evidence type="ECO:0000313" key="1">
    <source>
        <dbReference type="EMBL" id="TPW30073.1"/>
    </source>
</evidence>
<dbReference type="Gene3D" id="3.20.20.80">
    <property type="entry name" value="Glycosidases"/>
    <property type="match status" value="1"/>
</dbReference>
<sequence length="398" mass="43326">MNGTADDKYRGLFAYGWDIAEMDDDRFVDEAHRLGLNTITYAAAYHAGKFTRPKGVHGKIFFPEDGRTHFRSDASRYEAIKPETSGFAAGNDLFERLCARSDVAVSAWTVLLHNSFLGAKHPDCVVENAFGDRYVYSLCPSNPAVRAYARNLCCDVANSHDVEGLTLETPGFLPFRHGYHHEFALLGSMPGTEMLLGLCFCEHCENRAKFAGIDVAGLRGRVKKHVAGAMDAAYEPHPATNRAWVEADLVLDADLAAYHRMRCEAVTSLVGEIREAVRKDASIHIIPSVNQPVGLCYLEGSDLAALSKVADGLEVCFYTPPAETALTELSEIRARTGDDVSIRAVLRPGVPDYASEGGFAATVAALENAGVSGFGFYNYGHVRASGLEWVGRAMHGLK</sequence>
<comment type="caution">
    <text evidence="1">The sequence shown here is derived from an EMBL/GenBank/DDBJ whole genome shotgun (WGS) entry which is preliminary data.</text>
</comment>
<dbReference type="EMBL" id="VHLG01000007">
    <property type="protein sequence ID" value="TPW30073.1"/>
    <property type="molecule type" value="Genomic_DNA"/>
</dbReference>
<accession>A0A506U6R2</accession>
<evidence type="ECO:0000313" key="2">
    <source>
        <dbReference type="Proteomes" id="UP000318801"/>
    </source>
</evidence>
<organism evidence="1 2">
    <name type="scientific">Martelella alba</name>
    <dbReference type="NCBI Taxonomy" id="2590451"/>
    <lineage>
        <taxon>Bacteria</taxon>
        <taxon>Pseudomonadati</taxon>
        <taxon>Pseudomonadota</taxon>
        <taxon>Alphaproteobacteria</taxon>
        <taxon>Hyphomicrobiales</taxon>
        <taxon>Aurantimonadaceae</taxon>
        <taxon>Martelella</taxon>
    </lineage>
</organism>
<proteinExistence type="predicted"/>
<keyword evidence="2" id="KW-1185">Reference proteome</keyword>
<dbReference type="Proteomes" id="UP000318801">
    <property type="component" value="Unassembled WGS sequence"/>
</dbReference>
<dbReference type="AlphaFoldDB" id="A0A506U6R2"/>